<keyword evidence="3" id="KW-1185">Reference proteome</keyword>
<feature type="transmembrane region" description="Helical" evidence="1">
    <location>
        <begin position="38"/>
        <end position="57"/>
    </location>
</feature>
<gene>
    <name evidence="2" type="ORF">QE382_002334</name>
</gene>
<sequence>MKGLKLIALSLLIAVLFNLIGTNEIGLKPFWPPMSWTYVFQFTLSILLPVLLTQALLKVFWTYWQKQYPDLNLLDNGKIKTESLPYTKRIRAILYTAAGTISIHLGCMYVLFDRIDGQDKLFSMYCLYYLPWVSTGLVANVIVVFRQGRLWWLTSENVLVLFEKEIMAKQPTVENRPESAGRAQLPTVSDAYIVPGFLFDVLYNSSPFNIENLQKDAVRMFDVPFYFSQKRKKEIILIDGSRVDGSHFVQELERLGLDKWYFRISKTCRVNMMLVRYPVDPYATHLEFRKEVFDYLHTKMSELEIMSLLLVTEWMRKEKKLKDFIDNLHTLRHEHWDRLIPLN</sequence>
<reference evidence="2 3" key="1">
    <citation type="submission" date="2023-07" db="EMBL/GenBank/DDBJ databases">
        <title>Functional and genomic diversity of the sorghum phyllosphere microbiome.</title>
        <authorList>
            <person name="Shade A."/>
        </authorList>
    </citation>
    <scope>NUCLEOTIDE SEQUENCE [LARGE SCALE GENOMIC DNA]</scope>
    <source>
        <strain evidence="2 3">SORGH_AS_0892</strain>
    </source>
</reference>
<dbReference type="RefSeq" id="WP_307186015.1">
    <property type="nucleotide sequence ID" value="NZ_JAUTBA010000001.1"/>
</dbReference>
<accession>A0ABU0U5V6</accession>
<proteinExistence type="predicted"/>
<dbReference type="Proteomes" id="UP001244640">
    <property type="component" value="Unassembled WGS sequence"/>
</dbReference>
<feature type="transmembrane region" description="Helical" evidence="1">
    <location>
        <begin position="92"/>
        <end position="112"/>
    </location>
</feature>
<evidence type="ECO:0000256" key="1">
    <source>
        <dbReference type="SAM" id="Phobius"/>
    </source>
</evidence>
<keyword evidence="1" id="KW-0812">Transmembrane</keyword>
<keyword evidence="1" id="KW-0472">Membrane</keyword>
<keyword evidence="1" id="KW-1133">Transmembrane helix</keyword>
<comment type="caution">
    <text evidence="2">The sequence shown here is derived from an EMBL/GenBank/DDBJ whole genome shotgun (WGS) entry which is preliminary data.</text>
</comment>
<protein>
    <submittedName>
        <fullName evidence="2">Uncharacterized protein</fullName>
    </submittedName>
</protein>
<evidence type="ECO:0000313" key="3">
    <source>
        <dbReference type="Proteomes" id="UP001244640"/>
    </source>
</evidence>
<evidence type="ECO:0000313" key="2">
    <source>
        <dbReference type="EMBL" id="MDQ1150350.1"/>
    </source>
</evidence>
<dbReference type="EMBL" id="JAUTBA010000001">
    <property type="protein sequence ID" value="MDQ1150350.1"/>
    <property type="molecule type" value="Genomic_DNA"/>
</dbReference>
<feature type="transmembrane region" description="Helical" evidence="1">
    <location>
        <begin position="127"/>
        <end position="145"/>
    </location>
</feature>
<name>A0ABU0U5V6_9SPHI</name>
<organism evidence="2 3">
    <name type="scientific">Sphingobacterium zeae</name>
    <dbReference type="NCBI Taxonomy" id="1776859"/>
    <lineage>
        <taxon>Bacteria</taxon>
        <taxon>Pseudomonadati</taxon>
        <taxon>Bacteroidota</taxon>
        <taxon>Sphingobacteriia</taxon>
        <taxon>Sphingobacteriales</taxon>
        <taxon>Sphingobacteriaceae</taxon>
        <taxon>Sphingobacterium</taxon>
    </lineage>
</organism>